<dbReference type="EMBL" id="CAJVQC010098921">
    <property type="protein sequence ID" value="CAG8830318.1"/>
    <property type="molecule type" value="Genomic_DNA"/>
</dbReference>
<feature type="non-terminal residue" evidence="1">
    <location>
        <position position="66"/>
    </location>
</feature>
<gene>
    <name evidence="1" type="ORF">RPERSI_LOCUS27770</name>
</gene>
<name>A0ACA9S8W1_9GLOM</name>
<comment type="caution">
    <text evidence="1">The sequence shown here is derived from an EMBL/GenBank/DDBJ whole genome shotgun (WGS) entry which is preliminary data.</text>
</comment>
<dbReference type="Proteomes" id="UP000789920">
    <property type="component" value="Unassembled WGS sequence"/>
</dbReference>
<evidence type="ECO:0000313" key="2">
    <source>
        <dbReference type="Proteomes" id="UP000789920"/>
    </source>
</evidence>
<protein>
    <submittedName>
        <fullName evidence="1">20381_t:CDS:1</fullName>
    </submittedName>
</protein>
<accession>A0ACA9S8W1</accession>
<keyword evidence="2" id="KW-1185">Reference proteome</keyword>
<organism evidence="1 2">
    <name type="scientific">Racocetra persica</name>
    <dbReference type="NCBI Taxonomy" id="160502"/>
    <lineage>
        <taxon>Eukaryota</taxon>
        <taxon>Fungi</taxon>
        <taxon>Fungi incertae sedis</taxon>
        <taxon>Mucoromycota</taxon>
        <taxon>Glomeromycotina</taxon>
        <taxon>Glomeromycetes</taxon>
        <taxon>Diversisporales</taxon>
        <taxon>Gigasporaceae</taxon>
        <taxon>Racocetra</taxon>
    </lineage>
</organism>
<sequence length="66" mass="7631">NDDTNVDLFFEEFDEEFLQISIEAIDFPTNNDLVLEGFFDIRPENQNTNEESLPVFSQESPGTDKN</sequence>
<evidence type="ECO:0000313" key="1">
    <source>
        <dbReference type="EMBL" id="CAG8830318.1"/>
    </source>
</evidence>
<proteinExistence type="predicted"/>
<reference evidence="1" key="1">
    <citation type="submission" date="2021-06" db="EMBL/GenBank/DDBJ databases">
        <authorList>
            <person name="Kallberg Y."/>
            <person name="Tangrot J."/>
            <person name="Rosling A."/>
        </authorList>
    </citation>
    <scope>NUCLEOTIDE SEQUENCE</scope>
    <source>
        <strain evidence="1">MA461A</strain>
    </source>
</reference>
<feature type="non-terminal residue" evidence="1">
    <location>
        <position position="1"/>
    </location>
</feature>